<dbReference type="OrthoDB" id="285308at2759"/>
<evidence type="ECO:0000313" key="8">
    <source>
        <dbReference type="EMBL" id="KFM57740.1"/>
    </source>
</evidence>
<name>A0A087SY01_STEMI</name>
<protein>
    <recommendedName>
        <fullName evidence="6">Mitochondrial inner membrane protease ATP23</fullName>
        <ecNumber evidence="6">3.4.24.-</ecNumber>
    </recommendedName>
</protein>
<comment type="similarity">
    <text evidence="1 6">Belongs to the peptidase M76 family.</text>
</comment>
<dbReference type="STRING" id="407821.A0A087SY01"/>
<evidence type="ECO:0000256" key="4">
    <source>
        <dbReference type="ARBA" id="ARBA00022801"/>
    </source>
</evidence>
<dbReference type="EMBL" id="KK112473">
    <property type="protein sequence ID" value="KFM57740.1"/>
    <property type="molecule type" value="Genomic_DNA"/>
</dbReference>
<evidence type="ECO:0000256" key="6">
    <source>
        <dbReference type="RuleBase" id="RU364057"/>
    </source>
</evidence>
<dbReference type="EC" id="3.4.24.-" evidence="6"/>
<accession>A0A087SY01</accession>
<dbReference type="GO" id="GO:0005739">
    <property type="term" value="C:mitochondrion"/>
    <property type="evidence" value="ECO:0007669"/>
    <property type="project" value="GOC"/>
</dbReference>
<dbReference type="PANTHER" id="PTHR21711:SF0">
    <property type="entry name" value="MITOCHONDRIAL INNER MEMBRANE PROTEASE ATP23 HOMOLOG"/>
    <property type="match status" value="1"/>
</dbReference>
<keyword evidence="3 6" id="KW-0479">Metal-binding</keyword>
<dbReference type="Proteomes" id="UP000054359">
    <property type="component" value="Unassembled WGS sequence"/>
</dbReference>
<evidence type="ECO:0000256" key="1">
    <source>
        <dbReference type="ARBA" id="ARBA00009915"/>
    </source>
</evidence>
<keyword evidence="4 6" id="KW-0378">Hydrolase</keyword>
<dbReference type="GO" id="GO:0046872">
    <property type="term" value="F:metal ion binding"/>
    <property type="evidence" value="ECO:0007669"/>
    <property type="project" value="UniProtKB-KW"/>
</dbReference>
<dbReference type="GO" id="GO:0033615">
    <property type="term" value="P:mitochondrial proton-transporting ATP synthase complex assembly"/>
    <property type="evidence" value="ECO:0007669"/>
    <property type="project" value="TreeGrafter"/>
</dbReference>
<proteinExistence type="inferred from homology"/>
<feature type="compositionally biased region" description="Basic and acidic residues" evidence="7">
    <location>
        <begin position="14"/>
        <end position="24"/>
    </location>
</feature>
<evidence type="ECO:0000313" key="9">
    <source>
        <dbReference type="Proteomes" id="UP000054359"/>
    </source>
</evidence>
<organism evidence="8 9">
    <name type="scientific">Stegodyphus mimosarum</name>
    <name type="common">African social velvet spider</name>
    <dbReference type="NCBI Taxonomy" id="407821"/>
    <lineage>
        <taxon>Eukaryota</taxon>
        <taxon>Metazoa</taxon>
        <taxon>Ecdysozoa</taxon>
        <taxon>Arthropoda</taxon>
        <taxon>Chelicerata</taxon>
        <taxon>Arachnida</taxon>
        <taxon>Araneae</taxon>
        <taxon>Araneomorphae</taxon>
        <taxon>Entelegynae</taxon>
        <taxon>Eresoidea</taxon>
        <taxon>Eresidae</taxon>
        <taxon>Stegodyphus</taxon>
    </lineage>
</organism>
<evidence type="ECO:0000256" key="5">
    <source>
        <dbReference type="ARBA" id="ARBA00023049"/>
    </source>
</evidence>
<dbReference type="InterPro" id="IPR019165">
    <property type="entry name" value="Peptidase_M76_ATP23"/>
</dbReference>
<evidence type="ECO:0000256" key="2">
    <source>
        <dbReference type="ARBA" id="ARBA00022670"/>
    </source>
</evidence>
<feature type="region of interest" description="Disordered" evidence="7">
    <location>
        <begin position="1"/>
        <end position="24"/>
    </location>
</feature>
<reference evidence="8 9" key="1">
    <citation type="submission" date="2013-11" db="EMBL/GenBank/DDBJ databases">
        <title>Genome sequencing of Stegodyphus mimosarum.</title>
        <authorList>
            <person name="Bechsgaard J."/>
        </authorList>
    </citation>
    <scope>NUCLEOTIDE SEQUENCE [LARGE SCALE GENOMIC DNA]</scope>
</reference>
<dbReference type="Pfam" id="PF09768">
    <property type="entry name" value="Peptidase_M76"/>
    <property type="match status" value="1"/>
</dbReference>
<evidence type="ECO:0000256" key="3">
    <source>
        <dbReference type="ARBA" id="ARBA00022723"/>
    </source>
</evidence>
<dbReference type="GO" id="GO:0034982">
    <property type="term" value="P:mitochondrial protein processing"/>
    <property type="evidence" value="ECO:0007669"/>
    <property type="project" value="TreeGrafter"/>
</dbReference>
<dbReference type="PANTHER" id="PTHR21711">
    <property type="entry name" value="MITOCHONDRIAL INNER MEMBRANE PROTEASE"/>
    <property type="match status" value="1"/>
</dbReference>
<keyword evidence="2 6" id="KW-0645">Protease</keyword>
<sequence>MESASAGEFDATAENDKEKSELEGIEFFPERRGDKISRSWFRSLFYGETRDNLQKIKCERNIHNVMGESPLIRLMIDAMRASGCEVNLNRHISCEPCSKIVTGGYDAEMNQIVICQNTASTKSAVHGALAHEMVHMFDFCRANLDFKNFDHLLCTEIRAANLMHCSFLSAMVMGTASLMRIKRQHRECVKRKALASAVAVRNVSEEEWKAALDRVFTKCYNDLEPLGRRLRRNSHDMYRVYRERYLYGYG</sequence>
<keyword evidence="9" id="KW-1185">Reference proteome</keyword>
<evidence type="ECO:0000256" key="7">
    <source>
        <dbReference type="SAM" id="MobiDB-lite"/>
    </source>
</evidence>
<keyword evidence="5 6" id="KW-0482">Metalloprotease</keyword>
<gene>
    <name evidence="8" type="ORF">X975_01360</name>
</gene>
<dbReference type="OMA" id="EAHQNCV"/>
<feature type="non-terminal residue" evidence="8">
    <location>
        <position position="250"/>
    </location>
</feature>
<dbReference type="AlphaFoldDB" id="A0A087SY01"/>
<dbReference type="GO" id="GO:0004222">
    <property type="term" value="F:metalloendopeptidase activity"/>
    <property type="evidence" value="ECO:0007669"/>
    <property type="project" value="InterPro"/>
</dbReference>